<evidence type="ECO:0000259" key="1">
    <source>
        <dbReference type="PROSITE" id="PS51722"/>
    </source>
</evidence>
<dbReference type="InterPro" id="IPR009000">
    <property type="entry name" value="Transl_B-barrel_sf"/>
</dbReference>
<feature type="domain" description="Tr-type G" evidence="1">
    <location>
        <begin position="1"/>
        <end position="181"/>
    </location>
</feature>
<dbReference type="GO" id="GO:0003746">
    <property type="term" value="F:translation elongation factor activity"/>
    <property type="evidence" value="ECO:0007669"/>
    <property type="project" value="TreeGrafter"/>
</dbReference>
<dbReference type="PROSITE" id="PS51722">
    <property type="entry name" value="G_TR_2"/>
    <property type="match status" value="1"/>
</dbReference>
<feature type="non-terminal residue" evidence="2">
    <location>
        <position position="1"/>
    </location>
</feature>
<dbReference type="InterPro" id="IPR000795">
    <property type="entry name" value="T_Tr_GTP-bd_dom"/>
</dbReference>
<dbReference type="InterPro" id="IPR004161">
    <property type="entry name" value="EFTu-like_2"/>
</dbReference>
<feature type="non-terminal residue" evidence="2">
    <location>
        <position position="262"/>
    </location>
</feature>
<reference evidence="2" key="1">
    <citation type="journal article" date="2014" name="Front. Microbiol.">
        <title>High frequency of phylogenetically diverse reductive dehalogenase-homologous genes in deep subseafloor sedimentary metagenomes.</title>
        <authorList>
            <person name="Kawai M."/>
            <person name="Futagami T."/>
            <person name="Toyoda A."/>
            <person name="Takaki Y."/>
            <person name="Nishi S."/>
            <person name="Hori S."/>
            <person name="Arai W."/>
            <person name="Tsubouchi T."/>
            <person name="Morono Y."/>
            <person name="Uchiyama I."/>
            <person name="Ito T."/>
            <person name="Fujiyama A."/>
            <person name="Inagaki F."/>
            <person name="Takami H."/>
        </authorList>
    </citation>
    <scope>NUCLEOTIDE SEQUENCE</scope>
    <source>
        <strain evidence="2">Expedition CK06-06</strain>
    </source>
</reference>
<dbReference type="InterPro" id="IPR050055">
    <property type="entry name" value="EF-Tu_GTPase"/>
</dbReference>
<dbReference type="PANTHER" id="PTHR43721:SF9">
    <property type="entry name" value="GTP-BINDING PROTEIN 1"/>
    <property type="match status" value="1"/>
</dbReference>
<dbReference type="PANTHER" id="PTHR43721">
    <property type="entry name" value="ELONGATION FACTOR TU-RELATED"/>
    <property type="match status" value="1"/>
</dbReference>
<dbReference type="SUPFAM" id="SSF50447">
    <property type="entry name" value="Translation proteins"/>
    <property type="match status" value="1"/>
</dbReference>
<dbReference type="GO" id="GO:0003924">
    <property type="term" value="F:GTPase activity"/>
    <property type="evidence" value="ECO:0007669"/>
    <property type="project" value="InterPro"/>
</dbReference>
<proteinExistence type="predicted"/>
<dbReference type="AlphaFoldDB" id="X0W5N5"/>
<dbReference type="Gene3D" id="3.40.50.300">
    <property type="entry name" value="P-loop containing nucleotide triphosphate hydrolases"/>
    <property type="match status" value="1"/>
</dbReference>
<accession>X0W5N5</accession>
<sequence>ERGLSADLHYALYGFKSGSALHLKNPLDKKERARLVESADKIVSFVDAPGHEPWLHTTIRGLVGQSIDYGVLVVATDDGIMPVTREHLGLLLAMNLPIIICLTKIDKVSNKKVEAVEEDVDRLLKGVGRIPYSIKSPSDIPVVIDKLGTIVPLIRTSAVTLQGYEVLNRLLLALPEREKSVDKPFLMFIDRTYNITGVGTVVSGTIKQGRLQPGRALIIGPDDSGSFRAVKAKSIEMHYYRLSEANAGLVVGIALRGVRHED</sequence>
<dbReference type="EMBL" id="BARS01031480">
    <property type="protein sequence ID" value="GAG18612.1"/>
    <property type="molecule type" value="Genomic_DNA"/>
</dbReference>
<organism evidence="2">
    <name type="scientific">marine sediment metagenome</name>
    <dbReference type="NCBI Taxonomy" id="412755"/>
    <lineage>
        <taxon>unclassified sequences</taxon>
        <taxon>metagenomes</taxon>
        <taxon>ecological metagenomes</taxon>
    </lineage>
</organism>
<gene>
    <name evidence="2" type="ORF">S01H1_48985</name>
</gene>
<protein>
    <recommendedName>
        <fullName evidence="1">Tr-type G domain-containing protein</fullName>
    </recommendedName>
</protein>
<dbReference type="Gene3D" id="2.40.30.10">
    <property type="entry name" value="Translation factors"/>
    <property type="match status" value="1"/>
</dbReference>
<name>X0W5N5_9ZZZZ</name>
<dbReference type="Pfam" id="PF00009">
    <property type="entry name" value="GTP_EFTU"/>
    <property type="match status" value="1"/>
</dbReference>
<dbReference type="GO" id="GO:0005525">
    <property type="term" value="F:GTP binding"/>
    <property type="evidence" value="ECO:0007669"/>
    <property type="project" value="InterPro"/>
</dbReference>
<comment type="caution">
    <text evidence="2">The sequence shown here is derived from an EMBL/GenBank/DDBJ whole genome shotgun (WGS) entry which is preliminary data.</text>
</comment>
<evidence type="ECO:0000313" key="2">
    <source>
        <dbReference type="EMBL" id="GAG18612.1"/>
    </source>
</evidence>
<dbReference type="InterPro" id="IPR027417">
    <property type="entry name" value="P-loop_NTPase"/>
</dbReference>
<dbReference type="SUPFAM" id="SSF52540">
    <property type="entry name" value="P-loop containing nucleoside triphosphate hydrolases"/>
    <property type="match status" value="1"/>
</dbReference>
<dbReference type="Pfam" id="PF03144">
    <property type="entry name" value="GTP_EFTU_D2"/>
    <property type="match status" value="1"/>
</dbReference>